<evidence type="ECO:0000313" key="16">
    <source>
        <dbReference type="Proteomes" id="UP000008854"/>
    </source>
</evidence>
<feature type="region of interest" description="Disordered" evidence="12">
    <location>
        <begin position="397"/>
        <end position="529"/>
    </location>
</feature>
<evidence type="ECO:0000256" key="8">
    <source>
        <dbReference type="ARBA" id="ARBA00023136"/>
    </source>
</evidence>
<evidence type="ECO:0000256" key="4">
    <source>
        <dbReference type="ARBA" id="ARBA00022692"/>
    </source>
</evidence>
<dbReference type="FunCoup" id="A0A3Q0KKW6">
    <property type="interactions" value="202"/>
</dbReference>
<dbReference type="PRINTS" id="PR01279">
    <property type="entry name" value="CRFRECEPTOR"/>
</dbReference>
<dbReference type="GO" id="GO:0008528">
    <property type="term" value="F:G protein-coupled peptide receptor activity"/>
    <property type="evidence" value="ECO:0007669"/>
    <property type="project" value="TreeGrafter"/>
</dbReference>
<dbReference type="PROSITE" id="PS50261">
    <property type="entry name" value="G_PROTEIN_RECEP_F2_4"/>
    <property type="match status" value="1"/>
</dbReference>
<dbReference type="STRING" id="6183.A0A3Q0KKW6"/>
<name>A0A3Q0KKW6_SCHMA</name>
<reference evidence="16" key="1">
    <citation type="journal article" date="2012" name="PLoS Negl. Trop. Dis.">
        <title>A systematically improved high quality genome and transcriptome of the human blood fluke Schistosoma mansoni.</title>
        <authorList>
            <person name="Protasio A.V."/>
            <person name="Tsai I.J."/>
            <person name="Babbage A."/>
            <person name="Nichol S."/>
            <person name="Hunt M."/>
            <person name="Aslett M.A."/>
            <person name="De Silva N."/>
            <person name="Velarde G.S."/>
            <person name="Anderson T.J."/>
            <person name="Clark R.C."/>
            <person name="Davidson C."/>
            <person name="Dillon G.P."/>
            <person name="Holroyd N.E."/>
            <person name="LoVerde P.T."/>
            <person name="Lloyd C."/>
            <person name="McQuillan J."/>
            <person name="Oliveira G."/>
            <person name="Otto T.D."/>
            <person name="Parker-Manuel S.J."/>
            <person name="Quail M.A."/>
            <person name="Wilson R.A."/>
            <person name="Zerlotini A."/>
            <person name="Dunne D.W."/>
            <person name="Berriman M."/>
        </authorList>
    </citation>
    <scope>NUCLEOTIDE SEQUENCE [LARGE SCALE GENOMIC DNA]</scope>
    <source>
        <strain evidence="16">Puerto Rican</strain>
    </source>
</reference>
<feature type="transmembrane region" description="Helical" evidence="13">
    <location>
        <begin position="232"/>
        <end position="253"/>
    </location>
</feature>
<evidence type="ECO:0000256" key="13">
    <source>
        <dbReference type="SAM" id="Phobius"/>
    </source>
</evidence>
<evidence type="ECO:0000259" key="14">
    <source>
        <dbReference type="PROSITE" id="PS50227"/>
    </source>
</evidence>
<keyword evidence="9" id="KW-1015">Disulfide bond</keyword>
<dbReference type="Proteomes" id="UP000008854">
    <property type="component" value="Unassembled WGS sequence"/>
</dbReference>
<dbReference type="Pfam" id="PF02793">
    <property type="entry name" value="HRM"/>
    <property type="match status" value="1"/>
</dbReference>
<feature type="compositionally biased region" description="Low complexity" evidence="12">
    <location>
        <begin position="464"/>
        <end position="475"/>
    </location>
</feature>
<dbReference type="AlphaFoldDB" id="A0A3Q0KKW6"/>
<dbReference type="InParanoid" id="A0A3Q0KKW6"/>
<protein>
    <submittedName>
        <fullName evidence="17">Putative g-protein coupled receptor</fullName>
    </submittedName>
</protein>
<dbReference type="Pfam" id="PF00002">
    <property type="entry name" value="7tm_2"/>
    <property type="match status" value="1"/>
</dbReference>
<dbReference type="GO" id="GO:0007166">
    <property type="term" value="P:cell surface receptor signaling pathway"/>
    <property type="evidence" value="ECO:0007669"/>
    <property type="project" value="InterPro"/>
</dbReference>
<comment type="subcellular location">
    <subcellularLocation>
        <location evidence="1">Cell membrane</location>
        <topology evidence="1">Multi-pass membrane protein</topology>
    </subcellularLocation>
</comment>
<feature type="compositionally biased region" description="Polar residues" evidence="12">
    <location>
        <begin position="477"/>
        <end position="508"/>
    </location>
</feature>
<keyword evidence="8 13" id="KW-0472">Membrane</keyword>
<dbReference type="PROSITE" id="PS50227">
    <property type="entry name" value="G_PROTEIN_RECEP_F2_3"/>
    <property type="match status" value="1"/>
</dbReference>
<dbReference type="WBParaSite" id="Smp_125420.1">
    <property type="protein sequence ID" value="Smp_125420.1"/>
    <property type="gene ID" value="Smp_125420"/>
</dbReference>
<organism evidence="16 17">
    <name type="scientific">Schistosoma mansoni</name>
    <name type="common">Blood fluke</name>
    <dbReference type="NCBI Taxonomy" id="6183"/>
    <lineage>
        <taxon>Eukaryota</taxon>
        <taxon>Metazoa</taxon>
        <taxon>Spiralia</taxon>
        <taxon>Lophotrochozoa</taxon>
        <taxon>Platyhelminthes</taxon>
        <taxon>Trematoda</taxon>
        <taxon>Digenea</taxon>
        <taxon>Strigeidida</taxon>
        <taxon>Schistosomatoidea</taxon>
        <taxon>Schistosomatidae</taxon>
        <taxon>Schistosoma</taxon>
    </lineage>
</organism>
<proteinExistence type="inferred from homology"/>
<keyword evidence="3" id="KW-1003">Cell membrane</keyword>
<keyword evidence="7" id="KW-0297">G-protein coupled receptor</keyword>
<feature type="compositionally biased region" description="Polar residues" evidence="12">
    <location>
        <begin position="515"/>
        <end position="529"/>
    </location>
</feature>
<keyword evidence="10" id="KW-0675">Receptor</keyword>
<dbReference type="SUPFAM" id="SSF111418">
    <property type="entry name" value="Hormone receptor domain"/>
    <property type="match status" value="1"/>
</dbReference>
<dbReference type="InterPro" id="IPR001879">
    <property type="entry name" value="GPCR_2_extracellular_dom"/>
</dbReference>
<evidence type="ECO:0000256" key="3">
    <source>
        <dbReference type="ARBA" id="ARBA00022475"/>
    </source>
</evidence>
<sequence>MQRLSRNIDFNKSDMMNTTYNQLICEQIYEENIRLQDKTLLYCPPYHDGATCWPPILAGTKVQMPCPSSYEGQMYNPNENASKECLENGNWSSKSNYIPCLLTRDSSTLDLTMVLRCIFLTGYSLSCACLCLALIIFYIFKSLKCMRNTIHSHLFVALMIKACAWSISYIFVEFIDINQFKDDTKLTINNLLNITISLQAFGSLAIFVWMFIEGLYLCLIVYYAFWVEKMKFWPYALLGWGLPTILITIRTIMNYIRHPTEFWLFYGTDVYLITIPALILLGLNVIFLIIILYALNDKLRKRVITTNIDANNHSNNNNNNDVTYDTEFQKQNHPISPNDPYENYSNIVNYTTNIQPLVTMANHQTNFISLSNKQNNYYCNSLKQRKSLSFHIKSKSNLNQDTTNNDKNEQNISSIIPTNNVSLDMNQDTTYNNHEQNNSSITNTNNISLDMNQDTTNNKKNEPNNSSIINANDISLDMNQDTTYNNDEQNNSSIIPTNNVSLDMNQDTTNKKNEQNNSSIIPTNNVSLDMNQDTTNKKNEQNNSSIIDTTTNNLTKINGSYITQYKRRFQSLPNTNLSILTDLSNDDQQRFFHKFSRNTSYRSSQISDISRFELPGTTRVRLAKLIGRISGREFVKTVKASLTLMPLLGIPEIIFITPYHPYLKPGFDIINAFLTSTQGIWVTLLYCFLTKEVRRQFRKQLKTRTLRTSLHPHRRSARMNKRQSS</sequence>
<feature type="transmembrane region" description="Helical" evidence="13">
    <location>
        <begin position="113"/>
        <end position="140"/>
    </location>
</feature>
<dbReference type="InterPro" id="IPR017981">
    <property type="entry name" value="GPCR_2-like_7TM"/>
</dbReference>
<feature type="transmembrane region" description="Helical" evidence="13">
    <location>
        <begin position="669"/>
        <end position="689"/>
    </location>
</feature>
<evidence type="ECO:0000256" key="9">
    <source>
        <dbReference type="ARBA" id="ARBA00023157"/>
    </source>
</evidence>
<accession>A0A3Q0KKW6</accession>
<dbReference type="InterPro" id="IPR036445">
    <property type="entry name" value="GPCR_2_extracell_dom_sf"/>
</dbReference>
<feature type="transmembrane region" description="Helical" evidence="13">
    <location>
        <begin position="192"/>
        <end position="225"/>
    </location>
</feature>
<comment type="similarity">
    <text evidence="2">Belongs to the G-protein coupled receptor 2 family.</text>
</comment>
<evidence type="ECO:0000256" key="6">
    <source>
        <dbReference type="ARBA" id="ARBA00022989"/>
    </source>
</evidence>
<evidence type="ECO:0000256" key="2">
    <source>
        <dbReference type="ARBA" id="ARBA00005314"/>
    </source>
</evidence>
<dbReference type="GO" id="GO:0007188">
    <property type="term" value="P:adenylate cyclase-modulating G protein-coupled receptor signaling pathway"/>
    <property type="evidence" value="ECO:0007669"/>
    <property type="project" value="TreeGrafter"/>
</dbReference>
<dbReference type="PRINTS" id="PR00249">
    <property type="entry name" value="GPCRSECRETIN"/>
</dbReference>
<keyword evidence="11" id="KW-0807">Transducer</keyword>
<feature type="compositionally biased region" description="Polar residues" evidence="12">
    <location>
        <begin position="410"/>
        <end position="436"/>
    </location>
</feature>
<dbReference type="Gene3D" id="1.20.1070.10">
    <property type="entry name" value="Rhodopsin 7-helix transmembrane proteins"/>
    <property type="match status" value="2"/>
</dbReference>
<dbReference type="InterPro" id="IPR050332">
    <property type="entry name" value="GPCR_2"/>
</dbReference>
<evidence type="ECO:0000256" key="10">
    <source>
        <dbReference type="ARBA" id="ARBA00023170"/>
    </source>
</evidence>
<feature type="compositionally biased region" description="Low complexity" evidence="12">
    <location>
        <begin position="437"/>
        <end position="448"/>
    </location>
</feature>
<dbReference type="SMART" id="SM00008">
    <property type="entry name" value="HormR"/>
    <property type="match status" value="1"/>
</dbReference>
<reference evidence="17" key="2">
    <citation type="submission" date="2018-12" db="UniProtKB">
        <authorList>
            <consortium name="WormBaseParasite"/>
        </authorList>
    </citation>
    <scope>IDENTIFICATION</scope>
    <source>
        <strain evidence="17">Puerto Rican</strain>
    </source>
</reference>
<keyword evidence="6 13" id="KW-1133">Transmembrane helix</keyword>
<feature type="transmembrane region" description="Helical" evidence="13">
    <location>
        <begin position="638"/>
        <end position="657"/>
    </location>
</feature>
<keyword evidence="4 13" id="KW-0812">Transmembrane</keyword>
<dbReference type="InterPro" id="IPR003051">
    <property type="entry name" value="GPCR_2_CRF_rcpt"/>
</dbReference>
<dbReference type="GO" id="GO:0005886">
    <property type="term" value="C:plasma membrane"/>
    <property type="evidence" value="ECO:0007669"/>
    <property type="project" value="UniProtKB-SubCell"/>
</dbReference>
<feature type="transmembrane region" description="Helical" evidence="13">
    <location>
        <begin position="152"/>
        <end position="172"/>
    </location>
</feature>
<evidence type="ECO:0000259" key="15">
    <source>
        <dbReference type="PROSITE" id="PS50261"/>
    </source>
</evidence>
<keyword evidence="16" id="KW-1185">Reference proteome</keyword>
<evidence type="ECO:0000256" key="11">
    <source>
        <dbReference type="ARBA" id="ARBA00023224"/>
    </source>
</evidence>
<feature type="domain" description="G-protein coupled receptors family 2 profile 1" evidence="14">
    <location>
        <begin position="24"/>
        <end position="104"/>
    </location>
</feature>
<dbReference type="PANTHER" id="PTHR45620">
    <property type="entry name" value="PDF RECEPTOR-LIKE PROTEIN-RELATED"/>
    <property type="match status" value="1"/>
</dbReference>
<evidence type="ECO:0000256" key="7">
    <source>
        <dbReference type="ARBA" id="ARBA00023040"/>
    </source>
</evidence>
<keyword evidence="5" id="KW-0732">Signal</keyword>
<dbReference type="Gene3D" id="4.10.1240.10">
    <property type="entry name" value="GPCR, family 2, extracellular hormone receptor domain"/>
    <property type="match status" value="1"/>
</dbReference>
<evidence type="ECO:0000256" key="1">
    <source>
        <dbReference type="ARBA" id="ARBA00004651"/>
    </source>
</evidence>
<feature type="domain" description="G-protein coupled receptors family 2 profile 2" evidence="15">
    <location>
        <begin position="115"/>
        <end position="300"/>
    </location>
</feature>
<dbReference type="InterPro" id="IPR000832">
    <property type="entry name" value="GPCR_2_secretin-like"/>
</dbReference>
<evidence type="ECO:0000256" key="5">
    <source>
        <dbReference type="ARBA" id="ARBA00022729"/>
    </source>
</evidence>
<evidence type="ECO:0000256" key="12">
    <source>
        <dbReference type="SAM" id="MobiDB-lite"/>
    </source>
</evidence>
<evidence type="ECO:0000313" key="17">
    <source>
        <dbReference type="WBParaSite" id="Smp_125420.1"/>
    </source>
</evidence>
<feature type="transmembrane region" description="Helical" evidence="13">
    <location>
        <begin position="273"/>
        <end position="295"/>
    </location>
</feature>